<dbReference type="InterPro" id="IPR008634">
    <property type="entry name" value="Gas-vesicle_GvpO"/>
</dbReference>
<accession>A0A1T4P1V5</accession>
<name>A0A1T4P1V5_9ACTN</name>
<evidence type="ECO:0000256" key="1">
    <source>
        <dbReference type="SAM" id="MobiDB-lite"/>
    </source>
</evidence>
<proteinExistence type="predicted"/>
<dbReference type="PIRSF" id="PIRSF028743">
    <property type="entry name" value="GvpO_protein"/>
    <property type="match status" value="1"/>
</dbReference>
<keyword evidence="3" id="KW-1185">Reference proteome</keyword>
<dbReference type="EMBL" id="FUWS01000004">
    <property type="protein sequence ID" value="SJZ85505.1"/>
    <property type="molecule type" value="Genomic_DNA"/>
</dbReference>
<gene>
    <name evidence="2" type="ORF">SAMN02745673_01589</name>
</gene>
<protein>
    <submittedName>
        <fullName evidence="2">Gas vesicle synthesis protein GvpO</fullName>
    </submittedName>
</protein>
<dbReference type="Pfam" id="PF05800">
    <property type="entry name" value="GvpO"/>
    <property type="match status" value="1"/>
</dbReference>
<dbReference type="OrthoDB" id="163447at2"/>
<dbReference type="AlphaFoldDB" id="A0A1T4P1V5"/>
<sequence length="101" mass="11463">MSEDREAAGEQRGTRKKKSALARVREAREQFEELTGIRVEAVSGMERSGEGWTVTLEALELERVPDSVSLLATYTVELDDDGDLIEYRRLRRYTRGRADAS</sequence>
<reference evidence="2 3" key="1">
    <citation type="submission" date="2017-02" db="EMBL/GenBank/DDBJ databases">
        <authorList>
            <person name="Peterson S.W."/>
        </authorList>
    </citation>
    <scope>NUCLEOTIDE SEQUENCE [LARGE SCALE GENOMIC DNA]</scope>
    <source>
        <strain evidence="2 3">DSM 45154</strain>
    </source>
</reference>
<evidence type="ECO:0000313" key="2">
    <source>
        <dbReference type="EMBL" id="SJZ85505.1"/>
    </source>
</evidence>
<dbReference type="Proteomes" id="UP000190637">
    <property type="component" value="Unassembled WGS sequence"/>
</dbReference>
<organism evidence="2 3">
    <name type="scientific">Marinactinospora thermotolerans DSM 45154</name>
    <dbReference type="NCBI Taxonomy" id="1122192"/>
    <lineage>
        <taxon>Bacteria</taxon>
        <taxon>Bacillati</taxon>
        <taxon>Actinomycetota</taxon>
        <taxon>Actinomycetes</taxon>
        <taxon>Streptosporangiales</taxon>
        <taxon>Nocardiopsidaceae</taxon>
        <taxon>Marinactinospora</taxon>
    </lineage>
</organism>
<evidence type="ECO:0000313" key="3">
    <source>
        <dbReference type="Proteomes" id="UP000190637"/>
    </source>
</evidence>
<dbReference type="GO" id="GO:0031412">
    <property type="term" value="P:gas vesicle organization"/>
    <property type="evidence" value="ECO:0007669"/>
    <property type="project" value="InterPro"/>
</dbReference>
<feature type="region of interest" description="Disordered" evidence="1">
    <location>
        <begin position="1"/>
        <end position="21"/>
    </location>
</feature>
<feature type="compositionally biased region" description="Basic and acidic residues" evidence="1">
    <location>
        <begin position="1"/>
        <end position="13"/>
    </location>
</feature>
<dbReference type="STRING" id="1122192.SAMN02745673_01589"/>
<dbReference type="RefSeq" id="WP_078760990.1">
    <property type="nucleotide sequence ID" value="NZ_FUWS01000004.1"/>
</dbReference>